<evidence type="ECO:0000256" key="1">
    <source>
        <dbReference type="SAM" id="MobiDB-lite"/>
    </source>
</evidence>
<dbReference type="EMBL" id="JPVP01000060">
    <property type="protein sequence ID" value="KGR81575.1"/>
    <property type="molecule type" value="Genomic_DNA"/>
</dbReference>
<gene>
    <name evidence="2" type="ORF">CD32_19670</name>
</gene>
<sequence>MKKLLRGIGIGLFLAGAALTVLDLMDSPLSQESNAINEKEISALQQQLADANKEIASLKAASTPSATAQNESEKAAEQEPSANKPETAEPTAISGTIYIYEGVSLYDIGKQAEDAGIIANGRELELFLSKPDYSRSIQKGQFELSSTMTLEEMAKTLTGKKPD</sequence>
<dbReference type="Proteomes" id="UP000030437">
    <property type="component" value="Unassembled WGS sequence"/>
</dbReference>
<evidence type="ECO:0000313" key="3">
    <source>
        <dbReference type="Proteomes" id="UP000030437"/>
    </source>
</evidence>
<reference evidence="2 3" key="1">
    <citation type="submission" date="2014-02" db="EMBL/GenBank/DDBJ databases">
        <title>Draft genome sequence of Lysinibacillus odysseyi NBRC 100172.</title>
        <authorList>
            <person name="Zhang F."/>
            <person name="Wang G."/>
            <person name="Zhang L."/>
        </authorList>
    </citation>
    <scope>NUCLEOTIDE SEQUENCE [LARGE SCALE GENOMIC DNA]</scope>
    <source>
        <strain evidence="2 3">NBRC 100172</strain>
    </source>
</reference>
<dbReference type="eggNOG" id="COG1559">
    <property type="taxonomic scope" value="Bacteria"/>
</dbReference>
<evidence type="ECO:0000313" key="2">
    <source>
        <dbReference type="EMBL" id="KGR81575.1"/>
    </source>
</evidence>
<protein>
    <recommendedName>
        <fullName evidence="4">Aminodeoxychorismate lyase</fullName>
    </recommendedName>
</protein>
<dbReference type="AlphaFoldDB" id="A0A0A3IDL2"/>
<proteinExistence type="predicted"/>
<keyword evidence="3" id="KW-1185">Reference proteome</keyword>
<dbReference type="RefSeq" id="WP_036158039.1">
    <property type="nucleotide sequence ID" value="NZ_AVCX01000001.1"/>
</dbReference>
<feature type="compositionally biased region" description="Polar residues" evidence="1">
    <location>
        <begin position="60"/>
        <end position="70"/>
    </location>
</feature>
<dbReference type="STRING" id="1220589.CD32_19670"/>
<evidence type="ECO:0008006" key="4">
    <source>
        <dbReference type="Google" id="ProtNLM"/>
    </source>
</evidence>
<name>A0A0A3IDL2_9BACI</name>
<dbReference type="Gene3D" id="3.30.1490.480">
    <property type="entry name" value="Endolytic murein transglycosylase"/>
    <property type="match status" value="1"/>
</dbReference>
<organism evidence="2 3">
    <name type="scientific">Lysinibacillus odysseyi 34hs-1 = NBRC 100172</name>
    <dbReference type="NCBI Taxonomy" id="1220589"/>
    <lineage>
        <taxon>Bacteria</taxon>
        <taxon>Bacillati</taxon>
        <taxon>Bacillota</taxon>
        <taxon>Bacilli</taxon>
        <taxon>Bacillales</taxon>
        <taxon>Bacillaceae</taxon>
        <taxon>Lysinibacillus</taxon>
    </lineage>
</organism>
<accession>A0A0A3IDL2</accession>
<feature type="region of interest" description="Disordered" evidence="1">
    <location>
        <begin position="59"/>
        <end position="90"/>
    </location>
</feature>
<dbReference type="OrthoDB" id="2138957at2"/>
<comment type="caution">
    <text evidence="2">The sequence shown here is derived from an EMBL/GenBank/DDBJ whole genome shotgun (WGS) entry which is preliminary data.</text>
</comment>